<dbReference type="GO" id="GO:0008768">
    <property type="term" value="F:UDP-sugar diphosphatase activity"/>
    <property type="evidence" value="ECO:0007669"/>
    <property type="project" value="TreeGrafter"/>
</dbReference>
<organism evidence="5 6">
    <name type="scientific">Alkalihalophilus pseudofirmus</name>
    <name type="common">Bacillus pseudofirmus</name>
    <dbReference type="NCBI Taxonomy" id="79885"/>
    <lineage>
        <taxon>Bacteria</taxon>
        <taxon>Bacillati</taxon>
        <taxon>Bacillota</taxon>
        <taxon>Bacilli</taxon>
        <taxon>Bacillales</taxon>
        <taxon>Bacillaceae</taxon>
        <taxon>Alkalihalophilus</taxon>
    </lineage>
</organism>
<dbReference type="GO" id="GO:0009166">
    <property type="term" value="P:nucleotide catabolic process"/>
    <property type="evidence" value="ECO:0007669"/>
    <property type="project" value="InterPro"/>
</dbReference>
<feature type="domain" description="Calcineurin-like phosphoesterase" evidence="3">
    <location>
        <begin position="7"/>
        <end position="200"/>
    </location>
</feature>
<dbReference type="AlphaFoldDB" id="A0AAJ2NPG0"/>
<dbReference type="EMBL" id="JAWJAY010000003">
    <property type="protein sequence ID" value="MDV2886165.1"/>
    <property type="molecule type" value="Genomic_DNA"/>
</dbReference>
<gene>
    <name evidence="5" type="ORF">RYX45_13330</name>
</gene>
<accession>A0AAJ2NPG0</accession>
<dbReference type="Pfam" id="PF00149">
    <property type="entry name" value="Metallophos"/>
    <property type="match status" value="1"/>
</dbReference>
<dbReference type="InterPro" id="IPR004843">
    <property type="entry name" value="Calcineurin-like_PHP"/>
</dbReference>
<dbReference type="Gene3D" id="3.90.780.10">
    <property type="entry name" value="5'-Nucleotidase, C-terminal domain"/>
    <property type="match status" value="1"/>
</dbReference>
<dbReference type="GO" id="GO:0000166">
    <property type="term" value="F:nucleotide binding"/>
    <property type="evidence" value="ECO:0007669"/>
    <property type="project" value="UniProtKB-KW"/>
</dbReference>
<name>A0AAJ2NPG0_ALKPS</name>
<dbReference type="GO" id="GO:0030288">
    <property type="term" value="C:outer membrane-bounded periplasmic space"/>
    <property type="evidence" value="ECO:0007669"/>
    <property type="project" value="TreeGrafter"/>
</dbReference>
<sequence>MSVERITIYHTNDIHSGFDTWAKLVAYIKQHKDPNSLYVDLGDHADRSHPITEATSGAGNVSLLNEAGVEYATIGNNEGITFSHDELDSLYTNAQFKVLISNLFTAEGKRPRWTKPYAIHQTKNGVKIALIGATAPFKQFYHQLDWKITPPIEAIKQCVEEVRDKVDVVIVLSHLGLFRDEELAEVVEGIDVILGAHTHHVLEKGKRRYGTLIAQAGKHGAYLGKVTIDVDLKTKTVAADEAELIDPDSLVEEDDATLALLDQLNQDSETALAKHIANLPRVLPVSWQEESEASQLLCDALTEWCKEEIGMMNAGVLLETFTEGPVTMQDVHRSCPHPINPCVVELTGAALRSTIIRSFSTEMRTLALKGFGFRGKVLGRMIFTGIEVELDKYEQVTEVLILGKPLDLNQTYTIATLDMYTFGHLYPAIADAKKKTYYMPELLRDVLSWKLGQIWA</sequence>
<protein>
    <submittedName>
        <fullName evidence="5">Bifunctional UDP-sugar hydrolase/5'-nucleotidase</fullName>
    </submittedName>
</protein>
<dbReference type="Pfam" id="PF02872">
    <property type="entry name" value="5_nucleotid_C"/>
    <property type="match status" value="1"/>
</dbReference>
<dbReference type="InterPro" id="IPR008334">
    <property type="entry name" value="5'-Nucleotdase_C"/>
</dbReference>
<keyword evidence="2" id="KW-0547">Nucleotide-binding</keyword>
<evidence type="ECO:0000256" key="2">
    <source>
        <dbReference type="RuleBase" id="RU362119"/>
    </source>
</evidence>
<comment type="caution">
    <text evidence="5">The sequence shown here is derived from an EMBL/GenBank/DDBJ whole genome shotgun (WGS) entry which is preliminary data.</text>
</comment>
<dbReference type="InterPro" id="IPR006179">
    <property type="entry name" value="5_nucleotidase/apyrase"/>
</dbReference>
<feature type="domain" description="5'-Nucleotidase C-terminal" evidence="4">
    <location>
        <begin position="286"/>
        <end position="420"/>
    </location>
</feature>
<evidence type="ECO:0000313" key="5">
    <source>
        <dbReference type="EMBL" id="MDV2886165.1"/>
    </source>
</evidence>
<evidence type="ECO:0000313" key="6">
    <source>
        <dbReference type="Proteomes" id="UP001285636"/>
    </source>
</evidence>
<dbReference type="Proteomes" id="UP001285636">
    <property type="component" value="Unassembled WGS sequence"/>
</dbReference>
<dbReference type="PRINTS" id="PR01607">
    <property type="entry name" value="APYRASEFAMLY"/>
</dbReference>
<keyword evidence="2 5" id="KW-0378">Hydrolase</keyword>
<dbReference type="RefSeq" id="WP_323467002.1">
    <property type="nucleotide sequence ID" value="NZ_CP144224.1"/>
</dbReference>
<dbReference type="PANTHER" id="PTHR11575:SF23">
    <property type="entry name" value="5-NUCLEOTIDASE FAMILY PROTEIN"/>
    <property type="match status" value="1"/>
</dbReference>
<evidence type="ECO:0000259" key="3">
    <source>
        <dbReference type="Pfam" id="PF00149"/>
    </source>
</evidence>
<evidence type="ECO:0000259" key="4">
    <source>
        <dbReference type="Pfam" id="PF02872"/>
    </source>
</evidence>
<dbReference type="CDD" id="cd00845">
    <property type="entry name" value="MPP_UshA_N_like"/>
    <property type="match status" value="1"/>
</dbReference>
<dbReference type="PIRSF" id="PIRSF036361">
    <property type="entry name" value="YunD"/>
    <property type="match status" value="1"/>
</dbReference>
<evidence type="ECO:0000256" key="1">
    <source>
        <dbReference type="ARBA" id="ARBA00022729"/>
    </source>
</evidence>
<dbReference type="GO" id="GO:0008253">
    <property type="term" value="F:5'-nucleotidase activity"/>
    <property type="evidence" value="ECO:0007669"/>
    <property type="project" value="TreeGrafter"/>
</dbReference>
<keyword evidence="1" id="KW-0732">Signal</keyword>
<proteinExistence type="inferred from homology"/>
<dbReference type="PANTHER" id="PTHR11575">
    <property type="entry name" value="5'-NUCLEOTIDASE-RELATED"/>
    <property type="match status" value="1"/>
</dbReference>
<dbReference type="InterPro" id="IPR029052">
    <property type="entry name" value="Metallo-depent_PP-like"/>
</dbReference>
<dbReference type="InterPro" id="IPR011240">
    <property type="entry name" value="Pesterase_YunD"/>
</dbReference>
<dbReference type="SUPFAM" id="SSF55816">
    <property type="entry name" value="5'-nucleotidase (syn. UDP-sugar hydrolase), C-terminal domain"/>
    <property type="match status" value="1"/>
</dbReference>
<dbReference type="InterPro" id="IPR036907">
    <property type="entry name" value="5'-Nucleotdase_C_sf"/>
</dbReference>
<dbReference type="Gene3D" id="3.60.21.10">
    <property type="match status" value="1"/>
</dbReference>
<dbReference type="SUPFAM" id="SSF56300">
    <property type="entry name" value="Metallo-dependent phosphatases"/>
    <property type="match status" value="1"/>
</dbReference>
<reference evidence="5" key="1">
    <citation type="submission" date="2023-10" db="EMBL/GenBank/DDBJ databases">
        <title>Screening of Alkalihalophilus pseudofirmusBZ-TG-HK211 and Its Alleviation of Salt Stress on Rapeseed Growth.</title>
        <authorList>
            <person name="Zhao B."/>
            <person name="Guo T."/>
        </authorList>
    </citation>
    <scope>NUCLEOTIDE SEQUENCE</scope>
    <source>
        <strain evidence="5">BZ-TG-HK211</strain>
    </source>
</reference>
<comment type="similarity">
    <text evidence="2">Belongs to the 5'-nucleotidase family.</text>
</comment>